<evidence type="ECO:0000313" key="1">
    <source>
        <dbReference type="EMBL" id="KAF2632746.1"/>
    </source>
</evidence>
<comment type="caution">
    <text evidence="1">The sequence shown here is derived from an EMBL/GenBank/DDBJ whole genome shotgun (WGS) entry which is preliminary data.</text>
</comment>
<sequence>MKIMLGALGLSLWRCLRHASALCKATCEAVQGHKRLTPTHENGQQRLALPGAKARKGSAITRWIVRLCWRGWTKIVRGAHEAKCAYLHIQTSSQFWSQRSSKRALNEGYQEGATTPKAPQSTLPPQAYNGTHHHLPQPTKTFLNMRHLRQPLHPPPDRNPHHNSRDRLPHDLNPPLLLPTQENLSSSRT</sequence>
<name>A0ACB6SEU9_9PLEO</name>
<accession>A0ACB6SEU9</accession>
<dbReference type="Proteomes" id="UP000799754">
    <property type="component" value="Unassembled WGS sequence"/>
</dbReference>
<gene>
    <name evidence="1" type="ORF">BU25DRAFT_81695</name>
</gene>
<proteinExistence type="predicted"/>
<reference evidence="1" key="1">
    <citation type="journal article" date="2020" name="Stud. Mycol.">
        <title>101 Dothideomycetes genomes: a test case for predicting lifestyles and emergence of pathogens.</title>
        <authorList>
            <person name="Haridas S."/>
            <person name="Albert R."/>
            <person name="Binder M."/>
            <person name="Bloem J."/>
            <person name="Labutti K."/>
            <person name="Salamov A."/>
            <person name="Andreopoulos B."/>
            <person name="Baker S."/>
            <person name="Barry K."/>
            <person name="Bills G."/>
            <person name="Bluhm B."/>
            <person name="Cannon C."/>
            <person name="Castanera R."/>
            <person name="Culley D."/>
            <person name="Daum C."/>
            <person name="Ezra D."/>
            <person name="Gonzalez J."/>
            <person name="Henrissat B."/>
            <person name="Kuo A."/>
            <person name="Liang C."/>
            <person name="Lipzen A."/>
            <person name="Lutzoni F."/>
            <person name="Magnuson J."/>
            <person name="Mondo S."/>
            <person name="Nolan M."/>
            <person name="Ohm R."/>
            <person name="Pangilinan J."/>
            <person name="Park H.-J."/>
            <person name="Ramirez L."/>
            <person name="Alfaro M."/>
            <person name="Sun H."/>
            <person name="Tritt A."/>
            <person name="Yoshinaga Y."/>
            <person name="Zwiers L.-H."/>
            <person name="Turgeon B."/>
            <person name="Goodwin S."/>
            <person name="Spatafora J."/>
            <person name="Crous P."/>
            <person name="Grigoriev I."/>
        </authorList>
    </citation>
    <scope>NUCLEOTIDE SEQUENCE</scope>
    <source>
        <strain evidence="1">CBS 525.71</strain>
    </source>
</reference>
<evidence type="ECO:0000313" key="2">
    <source>
        <dbReference type="Proteomes" id="UP000799754"/>
    </source>
</evidence>
<keyword evidence="2" id="KW-1185">Reference proteome</keyword>
<protein>
    <submittedName>
        <fullName evidence="1">Uncharacterized protein</fullName>
    </submittedName>
</protein>
<dbReference type="EMBL" id="MU006702">
    <property type="protein sequence ID" value="KAF2632746.1"/>
    <property type="molecule type" value="Genomic_DNA"/>
</dbReference>
<organism evidence="1 2">
    <name type="scientific">Macroventuria anomochaeta</name>
    <dbReference type="NCBI Taxonomy" id="301207"/>
    <lineage>
        <taxon>Eukaryota</taxon>
        <taxon>Fungi</taxon>
        <taxon>Dikarya</taxon>
        <taxon>Ascomycota</taxon>
        <taxon>Pezizomycotina</taxon>
        <taxon>Dothideomycetes</taxon>
        <taxon>Pleosporomycetidae</taxon>
        <taxon>Pleosporales</taxon>
        <taxon>Pleosporineae</taxon>
        <taxon>Didymellaceae</taxon>
        <taxon>Macroventuria</taxon>
    </lineage>
</organism>